<name>A0A3S5FEV7_9PLAT</name>
<protein>
    <submittedName>
        <fullName evidence="1">Uncharacterized protein</fullName>
    </submittedName>
</protein>
<accession>A0A3S5FEV7</accession>
<proteinExistence type="predicted"/>
<comment type="caution">
    <text evidence="1">The sequence shown here is derived from an EMBL/GenBank/DDBJ whole genome shotgun (WGS) entry which is preliminary data.</text>
</comment>
<dbReference type="AlphaFoldDB" id="A0A3S5FEV7"/>
<dbReference type="Proteomes" id="UP000784294">
    <property type="component" value="Unassembled WGS sequence"/>
</dbReference>
<sequence>MPSKKSGGLPPMAFCLIYQPYGSSARGPVEFPLDTSTRLHFLFFDLPDTAKKAVALPIWPRPKCQLVSDSCLGLIGLVGETGYQLRLSLRNIVGIGEPATINIQTGRRTRPGPVRVGYSPQLIMYKI</sequence>
<gene>
    <name evidence="1" type="ORF">PXEA_LOCUS21237</name>
</gene>
<reference evidence="1" key="1">
    <citation type="submission" date="2018-11" db="EMBL/GenBank/DDBJ databases">
        <authorList>
            <consortium name="Pathogen Informatics"/>
        </authorList>
    </citation>
    <scope>NUCLEOTIDE SEQUENCE</scope>
</reference>
<dbReference type="EMBL" id="CAAALY010089955">
    <property type="protein sequence ID" value="VEL27797.1"/>
    <property type="molecule type" value="Genomic_DNA"/>
</dbReference>
<keyword evidence="2" id="KW-1185">Reference proteome</keyword>
<evidence type="ECO:0000313" key="1">
    <source>
        <dbReference type="EMBL" id="VEL27797.1"/>
    </source>
</evidence>
<evidence type="ECO:0000313" key="2">
    <source>
        <dbReference type="Proteomes" id="UP000784294"/>
    </source>
</evidence>
<organism evidence="1 2">
    <name type="scientific">Protopolystoma xenopodis</name>
    <dbReference type="NCBI Taxonomy" id="117903"/>
    <lineage>
        <taxon>Eukaryota</taxon>
        <taxon>Metazoa</taxon>
        <taxon>Spiralia</taxon>
        <taxon>Lophotrochozoa</taxon>
        <taxon>Platyhelminthes</taxon>
        <taxon>Monogenea</taxon>
        <taxon>Polyopisthocotylea</taxon>
        <taxon>Polystomatidea</taxon>
        <taxon>Polystomatidae</taxon>
        <taxon>Protopolystoma</taxon>
    </lineage>
</organism>